<gene>
    <name evidence="3" type="ORF">OHU69_13505</name>
</gene>
<evidence type="ECO:0000259" key="2">
    <source>
        <dbReference type="Pfam" id="PF00753"/>
    </source>
</evidence>
<evidence type="ECO:0000313" key="3">
    <source>
        <dbReference type="EMBL" id="WTS11959.1"/>
    </source>
</evidence>
<accession>A0AAU1U5S5</accession>
<proteinExistence type="predicted"/>
<feature type="domain" description="Metallo-beta-lactamase" evidence="2">
    <location>
        <begin position="7"/>
        <end position="106"/>
    </location>
</feature>
<protein>
    <submittedName>
        <fullName evidence="3">MBL fold metallo-hydrolase</fullName>
    </submittedName>
</protein>
<reference evidence="3" key="1">
    <citation type="submission" date="2022-10" db="EMBL/GenBank/DDBJ databases">
        <title>The complete genomes of actinobacterial strains from the NBC collection.</title>
        <authorList>
            <person name="Joergensen T.S."/>
            <person name="Alvarez Arevalo M."/>
            <person name="Sterndorff E.B."/>
            <person name="Faurdal D."/>
            <person name="Vuksanovic O."/>
            <person name="Mourched A.-S."/>
            <person name="Charusanti P."/>
            <person name="Shaw S."/>
            <person name="Blin K."/>
            <person name="Weber T."/>
        </authorList>
    </citation>
    <scope>NUCLEOTIDE SEQUENCE</scope>
    <source>
        <strain evidence="3">NBC_00119</strain>
    </source>
</reference>
<feature type="region of interest" description="Disordered" evidence="1">
    <location>
        <begin position="79"/>
        <end position="108"/>
    </location>
</feature>
<sequence length="148" mass="15661">MGIASAVAVGDRYYLVDAGSGVGGRLHDSGLGEPGVLDTLAAVFLTHLHSDHVVDLNNLLSFGAFNGLESSGRSVPVWGPGNRGSLPPLYGQPPAPEPVAPDNPTPGTREMLELMARTYATDFNDRAFDNRKPLPSQLVEGRDVPMPQ</sequence>
<feature type="compositionally biased region" description="Pro residues" evidence="1">
    <location>
        <begin position="90"/>
        <end position="104"/>
    </location>
</feature>
<dbReference type="Gene3D" id="3.60.15.10">
    <property type="entry name" value="Ribonuclease Z/Hydroxyacylglutathione hydrolase-like"/>
    <property type="match status" value="1"/>
</dbReference>
<dbReference type="InterPro" id="IPR036866">
    <property type="entry name" value="RibonucZ/Hydroxyglut_hydro"/>
</dbReference>
<feature type="region of interest" description="Disordered" evidence="1">
    <location>
        <begin position="126"/>
        <end position="148"/>
    </location>
</feature>
<evidence type="ECO:0000256" key="1">
    <source>
        <dbReference type="SAM" id="MobiDB-lite"/>
    </source>
</evidence>
<dbReference type="Pfam" id="PF00753">
    <property type="entry name" value="Lactamase_B"/>
    <property type="match status" value="1"/>
</dbReference>
<dbReference type="SUPFAM" id="SSF56281">
    <property type="entry name" value="Metallo-hydrolase/oxidoreductase"/>
    <property type="match status" value="1"/>
</dbReference>
<name>A0AAU1U5S5_9ACTN</name>
<dbReference type="EMBL" id="CP108195">
    <property type="protein sequence ID" value="WTS11959.1"/>
    <property type="molecule type" value="Genomic_DNA"/>
</dbReference>
<organism evidence="3">
    <name type="scientific">Streptomyces sp. NBC_00119</name>
    <dbReference type="NCBI Taxonomy" id="2975659"/>
    <lineage>
        <taxon>Bacteria</taxon>
        <taxon>Bacillati</taxon>
        <taxon>Actinomycetota</taxon>
        <taxon>Actinomycetes</taxon>
        <taxon>Kitasatosporales</taxon>
        <taxon>Streptomycetaceae</taxon>
        <taxon>Streptomyces</taxon>
    </lineage>
</organism>
<dbReference type="AlphaFoldDB" id="A0AAU1U5S5"/>
<dbReference type="InterPro" id="IPR001279">
    <property type="entry name" value="Metallo-B-lactamas"/>
</dbReference>